<organism evidence="7 8">
    <name type="scientific">Pseudoalteromonas xiamenensis</name>
    <dbReference type="NCBI Taxonomy" id="882626"/>
    <lineage>
        <taxon>Bacteria</taxon>
        <taxon>Pseudomonadati</taxon>
        <taxon>Pseudomonadota</taxon>
        <taxon>Gammaproteobacteria</taxon>
        <taxon>Alteromonadales</taxon>
        <taxon>Pseudoalteromonadaceae</taxon>
        <taxon>Pseudoalteromonas</taxon>
    </lineage>
</organism>
<feature type="binding site" evidence="6">
    <location>
        <position position="193"/>
    </location>
    <ligand>
        <name>substrate</name>
    </ligand>
</feature>
<evidence type="ECO:0000256" key="1">
    <source>
        <dbReference type="ARBA" id="ARBA00011076"/>
    </source>
</evidence>
<dbReference type="EC" id="3.5.1.2" evidence="3 6"/>
<evidence type="ECO:0000256" key="2">
    <source>
        <dbReference type="ARBA" id="ARBA00011881"/>
    </source>
</evidence>
<proteinExistence type="inferred from homology"/>
<evidence type="ECO:0000256" key="4">
    <source>
        <dbReference type="ARBA" id="ARBA00022801"/>
    </source>
</evidence>
<comment type="similarity">
    <text evidence="1 6">Belongs to the glutaminase family.</text>
</comment>
<sequence length="333" mass="36798">MLRAFEALFSFREYAVDCNKSRKVGKRALHDFQALLNQVEQHSRPFVGKGKVADYIPALAEVNPLQFAIAVVTTDGQIYTAGNCESRFTIQSVSKVMTLTLALQRYEEALWRRVGKEPSGTAFNSLTQLEFEKGIPRNPFINAGAIVTCDALYSRLSAPIHSMLEAFRAQSDNPRVIIDKKVANSEYEHRHRNAAMAHLMKSFGNFDNQVDDVLKAYFHYCAIELNVVELAKAYSYLSNAGYCQFSNQQLLTARQTKQLNSLLFTSGLYDAAGDFAYRVGMPGKSGVSGTIIAVVPGKFTVAVYSPGLDKVGNSVAGIEALAKLSEMIEFNAF</sequence>
<name>A0A975DFU2_9GAMM</name>
<dbReference type="KEGG" id="pxi:J5O05_12835"/>
<dbReference type="AlphaFoldDB" id="A0A975DFU2"/>
<feature type="binding site" evidence="6">
    <location>
        <position position="287"/>
    </location>
    <ligand>
        <name>substrate</name>
    </ligand>
</feature>
<dbReference type="FunFam" id="3.40.710.10:FF:000005">
    <property type="entry name" value="Glutaminase"/>
    <property type="match status" value="1"/>
</dbReference>
<evidence type="ECO:0000313" key="8">
    <source>
        <dbReference type="Proteomes" id="UP000664904"/>
    </source>
</evidence>
<dbReference type="NCBIfam" id="TIGR03814">
    <property type="entry name" value="Gln_ase"/>
    <property type="match status" value="1"/>
</dbReference>
<evidence type="ECO:0000256" key="5">
    <source>
        <dbReference type="ARBA" id="ARBA00049534"/>
    </source>
</evidence>
<feature type="binding site" evidence="6">
    <location>
        <position position="92"/>
    </location>
    <ligand>
        <name>substrate</name>
    </ligand>
</feature>
<feature type="binding site" evidence="6">
    <location>
        <position position="269"/>
    </location>
    <ligand>
        <name>substrate</name>
    </ligand>
</feature>
<dbReference type="SUPFAM" id="SSF56601">
    <property type="entry name" value="beta-lactamase/transpeptidase-like"/>
    <property type="match status" value="1"/>
</dbReference>
<dbReference type="GO" id="GO:0006543">
    <property type="term" value="P:L-glutamine catabolic process"/>
    <property type="evidence" value="ECO:0007669"/>
    <property type="project" value="TreeGrafter"/>
</dbReference>
<dbReference type="PANTHER" id="PTHR12544:SF29">
    <property type="entry name" value="GLUTAMINASE"/>
    <property type="match status" value="1"/>
</dbReference>
<dbReference type="Gene3D" id="3.40.710.10">
    <property type="entry name" value="DD-peptidase/beta-lactamase superfamily"/>
    <property type="match status" value="1"/>
</dbReference>
<evidence type="ECO:0000313" key="7">
    <source>
        <dbReference type="EMBL" id="QTH70784.1"/>
    </source>
</evidence>
<accession>A0A975DFU2</accession>
<keyword evidence="4 6" id="KW-0378">Hydrolase</keyword>
<dbReference type="Pfam" id="PF04960">
    <property type="entry name" value="Glutaminase"/>
    <property type="match status" value="1"/>
</dbReference>
<keyword evidence="8" id="KW-1185">Reference proteome</keyword>
<keyword evidence="6" id="KW-0007">Acetylation</keyword>
<dbReference type="GO" id="GO:0006537">
    <property type="term" value="P:glutamate biosynthetic process"/>
    <property type="evidence" value="ECO:0007669"/>
    <property type="project" value="TreeGrafter"/>
</dbReference>
<dbReference type="EMBL" id="CP072133">
    <property type="protein sequence ID" value="QTH70784.1"/>
    <property type="molecule type" value="Genomic_DNA"/>
</dbReference>
<feature type="binding site" evidence="6">
    <location>
        <position position="186"/>
    </location>
    <ligand>
        <name>substrate</name>
    </ligand>
</feature>
<dbReference type="Proteomes" id="UP000664904">
    <property type="component" value="Chromosome"/>
</dbReference>
<dbReference type="GO" id="GO:0004359">
    <property type="term" value="F:glutaminase activity"/>
    <property type="evidence" value="ECO:0007669"/>
    <property type="project" value="UniProtKB-UniRule"/>
</dbReference>
<comment type="subunit">
    <text evidence="2 6">Homotetramer.</text>
</comment>
<evidence type="ECO:0000256" key="3">
    <source>
        <dbReference type="ARBA" id="ARBA00012918"/>
    </source>
</evidence>
<dbReference type="PANTHER" id="PTHR12544">
    <property type="entry name" value="GLUTAMINASE"/>
    <property type="match status" value="1"/>
</dbReference>
<comment type="catalytic activity">
    <reaction evidence="5 6">
        <text>L-glutamine + H2O = L-glutamate + NH4(+)</text>
        <dbReference type="Rhea" id="RHEA:15889"/>
        <dbReference type="ChEBI" id="CHEBI:15377"/>
        <dbReference type="ChEBI" id="CHEBI:28938"/>
        <dbReference type="ChEBI" id="CHEBI:29985"/>
        <dbReference type="ChEBI" id="CHEBI:58359"/>
        <dbReference type="EC" id="3.5.1.2"/>
    </reaction>
</comment>
<dbReference type="NCBIfam" id="NF002132">
    <property type="entry name" value="PRK00971.1-1"/>
    <property type="match status" value="1"/>
</dbReference>
<dbReference type="InterPro" id="IPR012338">
    <property type="entry name" value="Beta-lactam/transpept-like"/>
</dbReference>
<dbReference type="NCBIfam" id="NF002133">
    <property type="entry name" value="PRK00971.1-2"/>
    <property type="match status" value="1"/>
</dbReference>
<protein>
    <recommendedName>
        <fullName evidence="3 6">Glutaminase</fullName>
        <ecNumber evidence="3 6">3.5.1.2</ecNumber>
    </recommendedName>
</protein>
<dbReference type="InterPro" id="IPR015868">
    <property type="entry name" value="Glutaminase"/>
</dbReference>
<evidence type="ECO:0000256" key="6">
    <source>
        <dbReference type="HAMAP-Rule" id="MF_00313"/>
    </source>
</evidence>
<feature type="binding site" evidence="6">
    <location>
        <position position="217"/>
    </location>
    <ligand>
        <name>substrate</name>
    </ligand>
</feature>
<gene>
    <name evidence="7" type="primary">glsB</name>
    <name evidence="6" type="synonym">glsA</name>
    <name evidence="7" type="ORF">J5O05_12835</name>
</gene>
<dbReference type="HAMAP" id="MF_00313">
    <property type="entry name" value="Glutaminase"/>
    <property type="match status" value="1"/>
</dbReference>
<feature type="binding site" evidence="6">
    <location>
        <position position="142"/>
    </location>
    <ligand>
        <name>substrate</name>
    </ligand>
</feature>
<reference evidence="7" key="1">
    <citation type="submission" date="2021-03" db="EMBL/GenBank/DDBJ databases">
        <title>Complete Genome of Pseudoalteromonas xiamenensis STKMTI.2, a new potential marine bacterium producing anti-Vibrio compounds.</title>
        <authorList>
            <person name="Handayani D.P."/>
            <person name="Isnansetyo A."/>
            <person name="Istiqomah I."/>
            <person name="Jumina J."/>
        </authorList>
    </citation>
    <scope>NUCLEOTIDE SEQUENCE</scope>
    <source>
        <strain evidence="7">STKMTI.2</strain>
    </source>
</reference>